<dbReference type="PANTHER" id="PTHR33395:SF22">
    <property type="entry name" value="REVERSE TRANSCRIPTASE DOMAIN-CONTAINING PROTEIN"/>
    <property type="match status" value="1"/>
</dbReference>
<dbReference type="EnsemblMetazoa" id="Aqu2.1.10617_001">
    <property type="protein sequence ID" value="Aqu2.1.10617_001"/>
    <property type="gene ID" value="Aqu2.1.10617"/>
</dbReference>
<dbReference type="PANTHER" id="PTHR33395">
    <property type="entry name" value="TRANSCRIPTASE, PUTATIVE-RELATED-RELATED"/>
    <property type="match status" value="1"/>
</dbReference>
<dbReference type="SUPFAM" id="SSF56219">
    <property type="entry name" value="DNase I-like"/>
    <property type="match status" value="1"/>
</dbReference>
<evidence type="ECO:0000259" key="1">
    <source>
        <dbReference type="PROSITE" id="PS50878"/>
    </source>
</evidence>
<dbReference type="STRING" id="400682.A0A1X7T8M7"/>
<name>A0A1X7T8M7_AMPQE</name>
<evidence type="ECO:0000313" key="2">
    <source>
        <dbReference type="EnsemblMetazoa" id="Aqu2.1.10617_001"/>
    </source>
</evidence>
<dbReference type="Gene3D" id="3.60.10.10">
    <property type="entry name" value="Endonuclease/exonuclease/phosphatase"/>
    <property type="match status" value="1"/>
</dbReference>
<dbReference type="GO" id="GO:0003824">
    <property type="term" value="F:catalytic activity"/>
    <property type="evidence" value="ECO:0007669"/>
    <property type="project" value="InterPro"/>
</dbReference>
<dbReference type="SUPFAM" id="SSF56672">
    <property type="entry name" value="DNA/RNA polymerases"/>
    <property type="match status" value="1"/>
</dbReference>
<feature type="domain" description="Reverse transcriptase" evidence="1">
    <location>
        <begin position="440"/>
        <end position="689"/>
    </location>
</feature>
<organism evidence="2">
    <name type="scientific">Amphimedon queenslandica</name>
    <name type="common">Sponge</name>
    <dbReference type="NCBI Taxonomy" id="400682"/>
    <lineage>
        <taxon>Eukaryota</taxon>
        <taxon>Metazoa</taxon>
        <taxon>Porifera</taxon>
        <taxon>Demospongiae</taxon>
        <taxon>Heteroscleromorpha</taxon>
        <taxon>Haplosclerida</taxon>
        <taxon>Niphatidae</taxon>
        <taxon>Amphimedon</taxon>
    </lineage>
</organism>
<dbReference type="GO" id="GO:0031012">
    <property type="term" value="C:extracellular matrix"/>
    <property type="evidence" value="ECO:0007669"/>
    <property type="project" value="TreeGrafter"/>
</dbReference>
<accession>A0A1X7T8M7</accession>
<dbReference type="PROSITE" id="PS50878">
    <property type="entry name" value="RT_POL"/>
    <property type="match status" value="1"/>
</dbReference>
<dbReference type="InParanoid" id="A0A1X7T8M7"/>
<proteinExistence type="predicted"/>
<dbReference type="Pfam" id="PF14529">
    <property type="entry name" value="Exo_endo_phos_2"/>
    <property type="match status" value="1"/>
</dbReference>
<dbReference type="InterPro" id="IPR043502">
    <property type="entry name" value="DNA/RNA_pol_sf"/>
</dbReference>
<dbReference type="OrthoDB" id="416454at2759"/>
<dbReference type="InterPro" id="IPR036691">
    <property type="entry name" value="Endo/exonu/phosph_ase_sf"/>
</dbReference>
<dbReference type="Pfam" id="PF00078">
    <property type="entry name" value="RVT_1"/>
    <property type="match status" value="1"/>
</dbReference>
<dbReference type="InterPro" id="IPR005135">
    <property type="entry name" value="Endo/exonuclease/phosphatase"/>
</dbReference>
<dbReference type="CDD" id="cd01650">
    <property type="entry name" value="RT_nLTR_like"/>
    <property type="match status" value="1"/>
</dbReference>
<dbReference type="InterPro" id="IPR000477">
    <property type="entry name" value="RT_dom"/>
</dbReference>
<dbReference type="eggNOG" id="KOG1075">
    <property type="taxonomic scope" value="Eukaryota"/>
</dbReference>
<dbReference type="AlphaFoldDB" id="A0A1X7T8M7"/>
<sequence>MIYARSFGIVCVTETWLSKYILDKEILPHGYTIYRHDRDSRGGGVMIAVANSIPSKLVPMNSNIEMVTVALFNSTVLLSCLYIAPNCSEQYHSDVLTCIESVASGNSRVIFVGDFNSPDVNWHSLSATASFSHSLCDLTFSLNLNQLITHPTHIHGNTLDLVLTNQDSLVDGLQVDSATCSNISDHFLVTFSINIANQYVKPLKHTIYHYSKADLDGLCSYLVSLSLPPVNINSMWSVLRDTLLNARSKFIPSTRSLSRNVPPWFTSDISHSLKCIRTLRRRYHLHPTDSLLSRITQRESHLAMRIASAKSEYEATLVTAFYHSPQLLYRHLRRFTSSPPIPESVSYNGITSVDACSKVNLFNLYFNSVFTSTDFLLPPMDQLPTPSKQLSSINISCEDVYLALMSLNPSKAFGCDQLSPCFIKLCAGSIVQSVTSLFQESTMYGHVPDEWKIHKITPVFKAGDRHCVSNYRPISLLCILSKVLESIIYNKVIPFIRGLLCRNQFGFLSNRSAVSQLLSSFSTIMSHCEKGNSVDQVYFDFRKAFDSVPHSILLFKLWRLGITGPLWCWFRDYLAHRQHYVCIDGCSSSLLPVRSGVPQGSILGPLLFLVFINDVPSVINHSDLYLFADDSKLQQVSSSSYHLQEDINSLAAWSEDNSLLLNSRKCAVVRFSFSTVTSLPLYEIDGTTIPTLESHRDLGLMVRSDLSWSDHYRHISSKAYASLYLIKRSFSTVDVTVKKRLYISLVRSKLAYCSQLWRPNLKKDIMLLERIQRRATKYILGDYSSSYKERLQLLDMLPLMYWLELNDIMYFINAIKYPSDNVSIQQYVSFSNLSTRSSVKHKLKHNFCRTTKSHHFYFNRLVRLWNKLPAIDITRSLPSIKREITNHLRNHFQYNFDSNNSCSFHFLCPCCSCN</sequence>
<dbReference type="OMA" id="SEPYARI"/>
<protein>
    <recommendedName>
        <fullName evidence="1">Reverse transcriptase domain-containing protein</fullName>
    </recommendedName>
</protein>
<reference evidence="2" key="1">
    <citation type="submission" date="2017-05" db="UniProtKB">
        <authorList>
            <consortium name="EnsemblMetazoa"/>
        </authorList>
    </citation>
    <scope>IDENTIFICATION</scope>
</reference>